<evidence type="ECO:0000313" key="2">
    <source>
        <dbReference type="EMBL" id="SUJ30889.1"/>
    </source>
</evidence>
<keyword evidence="1" id="KW-1133">Transmembrane helix</keyword>
<feature type="transmembrane region" description="Helical" evidence="1">
    <location>
        <begin position="20"/>
        <end position="42"/>
    </location>
</feature>
<evidence type="ECO:0000313" key="3">
    <source>
        <dbReference type="Proteomes" id="UP000254893"/>
    </source>
</evidence>
<name>A0A380CW96_SPHSI</name>
<reference evidence="2 3" key="1">
    <citation type="submission" date="2018-06" db="EMBL/GenBank/DDBJ databases">
        <authorList>
            <consortium name="Pathogen Informatics"/>
            <person name="Doyle S."/>
        </authorList>
    </citation>
    <scope>NUCLEOTIDE SEQUENCE [LARGE SCALE GENOMIC DNA]</scope>
    <source>
        <strain evidence="2 3">NCTC11388</strain>
    </source>
</reference>
<evidence type="ECO:0000256" key="1">
    <source>
        <dbReference type="SAM" id="Phobius"/>
    </source>
</evidence>
<dbReference type="AlphaFoldDB" id="A0A380CW96"/>
<protein>
    <recommendedName>
        <fullName evidence="4">Redox-active disulfide protein 2</fullName>
    </recommendedName>
</protein>
<proteinExistence type="predicted"/>
<dbReference type="EMBL" id="UGYW01000002">
    <property type="protein sequence ID" value="SUJ30889.1"/>
    <property type="molecule type" value="Genomic_DNA"/>
</dbReference>
<sequence>MKTENLKEMSDEELLKKKRITSTATGVLAGMLLLLLILATYISLTKGFSALIVIPIALSPTLILNFKTIKEIKLELKSRGRA</sequence>
<organism evidence="2 3">
    <name type="scientific">Sphingobacterium spiritivorum</name>
    <name type="common">Flavobacterium spiritivorum</name>
    <dbReference type="NCBI Taxonomy" id="258"/>
    <lineage>
        <taxon>Bacteria</taxon>
        <taxon>Pseudomonadati</taxon>
        <taxon>Bacteroidota</taxon>
        <taxon>Sphingobacteriia</taxon>
        <taxon>Sphingobacteriales</taxon>
        <taxon>Sphingobacteriaceae</taxon>
        <taxon>Sphingobacterium</taxon>
    </lineage>
</organism>
<keyword evidence="1" id="KW-0812">Transmembrane</keyword>
<dbReference type="Proteomes" id="UP000254893">
    <property type="component" value="Unassembled WGS sequence"/>
</dbReference>
<gene>
    <name evidence="2" type="ORF">NCTC11388_04885</name>
</gene>
<dbReference type="RefSeq" id="WP_115171955.1">
    <property type="nucleotide sequence ID" value="NZ_UGYW01000002.1"/>
</dbReference>
<accession>A0A380CW96</accession>
<feature type="transmembrane region" description="Helical" evidence="1">
    <location>
        <begin position="48"/>
        <end position="66"/>
    </location>
</feature>
<evidence type="ECO:0008006" key="4">
    <source>
        <dbReference type="Google" id="ProtNLM"/>
    </source>
</evidence>
<keyword evidence="1" id="KW-0472">Membrane</keyword>